<evidence type="ECO:0000256" key="1">
    <source>
        <dbReference type="SAM" id="MobiDB-lite"/>
    </source>
</evidence>
<feature type="compositionally biased region" description="Polar residues" evidence="1">
    <location>
        <begin position="156"/>
        <end position="166"/>
    </location>
</feature>
<proteinExistence type="predicted"/>
<evidence type="ECO:0000313" key="2">
    <source>
        <dbReference type="Proteomes" id="UP000095287"/>
    </source>
</evidence>
<dbReference type="Proteomes" id="UP000095287">
    <property type="component" value="Unplaced"/>
</dbReference>
<feature type="compositionally biased region" description="Basic and acidic residues" evidence="1">
    <location>
        <begin position="17"/>
        <end position="29"/>
    </location>
</feature>
<name>A0A1I8A531_9BILA</name>
<dbReference type="WBParaSite" id="L893_g32941.t1">
    <property type="protein sequence ID" value="L893_g32941.t1"/>
    <property type="gene ID" value="L893_g32941"/>
</dbReference>
<accession>A0A1I8A531</accession>
<feature type="region of interest" description="Disordered" evidence="1">
    <location>
        <begin position="1"/>
        <end position="29"/>
    </location>
</feature>
<keyword evidence="2" id="KW-1185">Reference proteome</keyword>
<sequence>MRSRVAGSRPDFLISNHGERESSGDRKLESGDLQEIKKWKKSSTCKGFTISSFMRWNPRLQALKCFVLKSRRPAIARINLSRQEYSKSLPRVESLQAGSREDFLISNQDERADCGVHSWKFQREGRALFRRATKGEEALIDEEEEDQKGKKGTMTVEKNQTLCFEP</sequence>
<dbReference type="AlphaFoldDB" id="A0A1I8A531"/>
<protein>
    <submittedName>
        <fullName evidence="3">Uncharacterized protein</fullName>
    </submittedName>
</protein>
<organism evidence="2 3">
    <name type="scientific">Steinernema glaseri</name>
    <dbReference type="NCBI Taxonomy" id="37863"/>
    <lineage>
        <taxon>Eukaryota</taxon>
        <taxon>Metazoa</taxon>
        <taxon>Ecdysozoa</taxon>
        <taxon>Nematoda</taxon>
        <taxon>Chromadorea</taxon>
        <taxon>Rhabditida</taxon>
        <taxon>Tylenchina</taxon>
        <taxon>Panagrolaimomorpha</taxon>
        <taxon>Strongyloidoidea</taxon>
        <taxon>Steinernematidae</taxon>
        <taxon>Steinernema</taxon>
    </lineage>
</organism>
<feature type="region of interest" description="Disordered" evidence="1">
    <location>
        <begin position="141"/>
        <end position="166"/>
    </location>
</feature>
<evidence type="ECO:0000313" key="3">
    <source>
        <dbReference type="WBParaSite" id="L893_g32941.t1"/>
    </source>
</evidence>
<reference evidence="3" key="1">
    <citation type="submission" date="2016-11" db="UniProtKB">
        <authorList>
            <consortium name="WormBaseParasite"/>
        </authorList>
    </citation>
    <scope>IDENTIFICATION</scope>
</reference>